<dbReference type="InterPro" id="IPR021827">
    <property type="entry name" value="Nup186/Nup192/Nup205"/>
</dbReference>
<feature type="compositionally biased region" description="Acidic residues" evidence="5">
    <location>
        <begin position="917"/>
        <end position="927"/>
    </location>
</feature>
<comment type="subcellular location">
    <subcellularLocation>
        <location evidence="1">Nucleus</location>
    </subcellularLocation>
</comment>
<dbReference type="Proteomes" id="UP001465755">
    <property type="component" value="Unassembled WGS sequence"/>
</dbReference>
<evidence type="ECO:0000256" key="3">
    <source>
        <dbReference type="ARBA" id="ARBA00022448"/>
    </source>
</evidence>
<evidence type="ECO:0000256" key="1">
    <source>
        <dbReference type="ARBA" id="ARBA00004123"/>
    </source>
</evidence>
<dbReference type="PANTHER" id="PTHR31344:SF0">
    <property type="entry name" value="NUCLEAR PORE COMPLEX PROTEIN NUP205"/>
    <property type="match status" value="1"/>
</dbReference>
<gene>
    <name evidence="6" type="ORF">WJX73_001060</name>
</gene>
<evidence type="ECO:0000313" key="6">
    <source>
        <dbReference type="EMBL" id="KAK9788145.1"/>
    </source>
</evidence>
<accession>A0AAW1NNU1</accession>
<proteinExistence type="inferred from homology"/>
<evidence type="ECO:0008006" key="8">
    <source>
        <dbReference type="Google" id="ProtNLM"/>
    </source>
</evidence>
<comment type="caution">
    <text evidence="6">The sequence shown here is derived from an EMBL/GenBank/DDBJ whole genome shotgun (WGS) entry which is preliminary data.</text>
</comment>
<comment type="similarity">
    <text evidence="2">Belongs to the NUP186/NUP192/NUP205 family.</text>
</comment>
<dbReference type="Pfam" id="PF11894">
    <property type="entry name" value="Nup192"/>
    <property type="match status" value="2"/>
</dbReference>
<protein>
    <recommendedName>
        <fullName evidence="8">Nuclear pore complex protein Nup205</fullName>
    </recommendedName>
</protein>
<dbReference type="EMBL" id="JALJOQ010000233">
    <property type="protein sequence ID" value="KAK9788145.1"/>
    <property type="molecule type" value="Genomic_DNA"/>
</dbReference>
<evidence type="ECO:0000313" key="7">
    <source>
        <dbReference type="Proteomes" id="UP001465755"/>
    </source>
</evidence>
<keyword evidence="4" id="KW-0539">Nucleus</keyword>
<reference evidence="6 7" key="1">
    <citation type="journal article" date="2024" name="Nat. Commun.">
        <title>Phylogenomics reveals the evolutionary origins of lichenization in chlorophyte algae.</title>
        <authorList>
            <person name="Puginier C."/>
            <person name="Libourel C."/>
            <person name="Otte J."/>
            <person name="Skaloud P."/>
            <person name="Haon M."/>
            <person name="Grisel S."/>
            <person name="Petersen M."/>
            <person name="Berrin J.G."/>
            <person name="Delaux P.M."/>
            <person name="Dal Grande F."/>
            <person name="Keller J."/>
        </authorList>
    </citation>
    <scope>NUCLEOTIDE SEQUENCE [LARGE SCALE GENOMIC DNA]</scope>
    <source>
        <strain evidence="6 7">SAG 2036</strain>
    </source>
</reference>
<evidence type="ECO:0000256" key="5">
    <source>
        <dbReference type="SAM" id="MobiDB-lite"/>
    </source>
</evidence>
<dbReference type="GO" id="GO:0005643">
    <property type="term" value="C:nuclear pore"/>
    <property type="evidence" value="ECO:0007669"/>
    <property type="project" value="InterPro"/>
</dbReference>
<sequence>MASGGQDFRELQDALQDVVRGRVNDASTTADVAYRLRQALPRFLAVLDFKGPSQEARQKLSAGTIETSEGPFRLSATDIAEATVLSDGLQLDELLCAGYLDAAQKQGREVSAEAAAGVYMEDRAAQLECLHFLLQAQALPTQQQQQQRHMPEPASQALASATEHLLAPHEGRHLLLERLIHLTKASLTAGSTSSSSGRLQWAVDGTDQQVPMQRYRQHERSLLCECLAFAACIQPHVGPGDVIALASLLEEAATMAAGHPQAAGSATLICVAVLLVIIPSSNDINEGSNDHTRYLGTLADNDQLAMKLKAIPPSAPALMQLLSFAWGTILSVHGPDDSHDEAANLIFNGIDGGLLRFVISDWLRAPWFRDQGKLLRQLQAQALYQLLMLFLESPPVRQQYIEALLETDVQQSADEDAQQQQLQLQLQRPPDSISSLLSALAGVFAVHPALGLDENLRAPVFEEFMDYVGRHPAMDSCPPILVAYLGVLTSLAHDQQGAEAVHGQLAHSGAMYAALSWERLFDIMKGYCQRYSQEGHLQEQAQQQAYDMGPQAGQQRPARPQELMVPDSDTRALAAYLRLLTRVVGRGNPQRVVAWLGQWEVGCGVAPLWELLLQLMCYPVPQELKAALDEALAAMAPRSDAKAMWERLLSAVVVQPFPAPDATMQAMGVVPQCDIIYQLHEIEMRTQRYPETLAFVRLLNALLKCSGDSLGDCGFAYRHYTHFVRVHVFGHIAQRAYSDGTQQWELAAACLEHMRLALELLLLPQGGVPPHMSQGFAASNALHATPGLAVMQDLLGEGEAARALWALLMGAGPGGLAAERQQGVAGREREGAVLAGLRLLRSAFERDQEAASVLSLGSGGTAALLDASLQKDRRRLPAVLQWAPADGHGSSLPDIVHGFADCLWAGFNTPATSTSLADDDSADDSAPPDESPSGGDPRALLVLQLLNDCAWDEAPSLTHMLLGMDVGGGYAGVANSELELDGSFSCLSVLLHAVQLPALAVSQPEAYEAVLALLHALVCAEASAPPLLRLLCMQGSLAPLLDTPSDIASSSLGVEALAGLKQSAELLGLLSQQLHSADAAIPPYQRLCRDIVADLFLAPEPEPGTELPRGQNSRMLALLECAALPLDEPQLDAECRGEVRQLQQRLGVDELLASSRGVGEGGVRTSHHSLPCYDIPALLHFLQQRAGDQEKESQRYGGSGAQSAANTAAIKAACKAALSTAQKWNAWVQACAAQASLLAAWEAVLEVTITRRSAMLATAAAAAKRGESQATILQGLLHGVLNILSKHAKQAGFPVAAIMAQAARCILQVLHAQAVAGFGKWPDPLAVLRPRYHPWMRVLVSLLRPGGSSGGQREEVKVPLMGALLSYLLLCGAGSLDRLPGPVLQALLEGMGLQAGQTAVLMEEAQRKVQGGNAAIVTSAPWLVDIITAEASRASMHQASGTLALMLLGSLVAAESSSVASASAVSPSHTMVAEAICRTGLPDSMLQDLASCGPSLTQQAGGKALRGILVAEAQLHLLLALTQSGRVSQAAALALPPQRTIALLSQCQILELQSGAGEWRQRSQQYDRTAGVATGLLRLLVAAQHVQRANKGVQAEALAFAQGHRAALTALLQSAGSATQRDDSTDLHCLEHGRLVITFLSSLLTAQEPQITVPLELQEGVMRLVHRMDQGSLQKLGAAIGGVRSALLAFLRQLVMNPKASWLLPIAAPPPHDAPSLLLLRETLYQADVDLAEAVAQQLRLQDALRTQAPATASASHEANGAGAGALVVRDAEGQGARTEGRHLSRLSLASSAAACDREVGRLLYIVENALAIILHHMLHPKASELGSARDLQQMVRLLRPLLDQLARYDDAVLRPSHDTSALQALVRRARDRLFA</sequence>
<dbReference type="PANTHER" id="PTHR31344">
    <property type="entry name" value="NUCLEAR PORE COMPLEX PROTEIN NUP205"/>
    <property type="match status" value="1"/>
</dbReference>
<name>A0AAW1NNU1_9CHLO</name>
<keyword evidence="3" id="KW-0813">Transport</keyword>
<evidence type="ECO:0000256" key="4">
    <source>
        <dbReference type="ARBA" id="ARBA00023242"/>
    </source>
</evidence>
<keyword evidence="7" id="KW-1185">Reference proteome</keyword>
<feature type="region of interest" description="Disordered" evidence="5">
    <location>
        <begin position="914"/>
        <end position="937"/>
    </location>
</feature>
<evidence type="ECO:0000256" key="2">
    <source>
        <dbReference type="ARBA" id="ARBA00005892"/>
    </source>
</evidence>
<organism evidence="6 7">
    <name type="scientific">Symbiochloris irregularis</name>
    <dbReference type="NCBI Taxonomy" id="706552"/>
    <lineage>
        <taxon>Eukaryota</taxon>
        <taxon>Viridiplantae</taxon>
        <taxon>Chlorophyta</taxon>
        <taxon>core chlorophytes</taxon>
        <taxon>Trebouxiophyceae</taxon>
        <taxon>Trebouxiales</taxon>
        <taxon>Trebouxiaceae</taxon>
        <taxon>Symbiochloris</taxon>
    </lineage>
</organism>